<accession>K5WNW8</accession>
<dbReference type="RefSeq" id="XP_007390582.1">
    <property type="nucleotide sequence ID" value="XM_007390520.1"/>
</dbReference>
<sequence>MAAGSSLHIAGRIHSAVSQYSAHIFTLNIIDMSYDPNELPEGWVRELDTTHNHPFWVDTKAKPPRSIWTHPYDDELFLREHPDIRKRLGKNRDKLSPDDAPPPYSPRRHSFSGTSTAGPSRPRPGSIRDSASQPGTPMQVPGADNQKHRGFFGKLKDKAVGTKEEREEAKRQEALRMQRVAEQRRKYYEELRRQERQAMSSRQDGYYQQQPRYCQPRYGYGQSVYAAPVGSPFGGGYSRYGGRQTYGNSGFGGNNLALPLIGGLAGGLLLGDMLDGGFGGGGFGGGFF</sequence>
<proteinExistence type="predicted"/>
<evidence type="ECO:0000313" key="3">
    <source>
        <dbReference type="EMBL" id="EKM61150.1"/>
    </source>
</evidence>
<feature type="coiled-coil region" evidence="1">
    <location>
        <begin position="152"/>
        <end position="197"/>
    </location>
</feature>
<dbReference type="Proteomes" id="UP000008370">
    <property type="component" value="Unassembled WGS sequence"/>
</dbReference>
<reference evidence="3 4" key="1">
    <citation type="journal article" date="2012" name="BMC Genomics">
        <title>Comparative genomics of the white-rot fungi, Phanerochaete carnosa and P. chrysosporium, to elucidate the genetic basis of the distinct wood types they colonize.</title>
        <authorList>
            <person name="Suzuki H."/>
            <person name="MacDonald J."/>
            <person name="Syed K."/>
            <person name="Salamov A."/>
            <person name="Hori C."/>
            <person name="Aerts A."/>
            <person name="Henrissat B."/>
            <person name="Wiebenga A."/>
            <person name="vanKuyk P.A."/>
            <person name="Barry K."/>
            <person name="Lindquist E."/>
            <person name="LaButti K."/>
            <person name="Lapidus A."/>
            <person name="Lucas S."/>
            <person name="Coutinho P."/>
            <person name="Gong Y."/>
            <person name="Samejima M."/>
            <person name="Mahadevan R."/>
            <person name="Abou-Zaid M."/>
            <person name="de Vries R.P."/>
            <person name="Igarashi K."/>
            <person name="Yadav J.S."/>
            <person name="Grigoriev I.V."/>
            <person name="Master E.R."/>
        </authorList>
    </citation>
    <scope>NUCLEOTIDE SEQUENCE [LARGE SCALE GENOMIC DNA]</scope>
    <source>
        <strain evidence="3 4">HHB-10118-sp</strain>
    </source>
</reference>
<dbReference type="HOGENOM" id="CLU_049761_1_0_1"/>
<organism evidence="3 4">
    <name type="scientific">Phanerochaete carnosa (strain HHB-10118-sp)</name>
    <name type="common">White-rot fungus</name>
    <name type="synonym">Peniophora carnosa</name>
    <dbReference type="NCBI Taxonomy" id="650164"/>
    <lineage>
        <taxon>Eukaryota</taxon>
        <taxon>Fungi</taxon>
        <taxon>Dikarya</taxon>
        <taxon>Basidiomycota</taxon>
        <taxon>Agaricomycotina</taxon>
        <taxon>Agaricomycetes</taxon>
        <taxon>Polyporales</taxon>
        <taxon>Phanerochaetaceae</taxon>
        <taxon>Phanerochaete</taxon>
    </lineage>
</organism>
<keyword evidence="4" id="KW-1185">Reference proteome</keyword>
<dbReference type="GeneID" id="18908300"/>
<protein>
    <recommendedName>
        <fullName evidence="5">WW domain-containing protein</fullName>
    </recommendedName>
</protein>
<gene>
    <name evidence="3" type="ORF">PHACADRAFT_134415</name>
</gene>
<dbReference type="OrthoDB" id="2367685at2759"/>
<feature type="compositionally biased region" description="Basic and acidic residues" evidence="2">
    <location>
        <begin position="87"/>
        <end position="97"/>
    </location>
</feature>
<dbReference type="STRING" id="650164.K5WNW8"/>
<name>K5WNW8_PHACS</name>
<dbReference type="KEGG" id="pco:PHACADRAFT_134415"/>
<dbReference type="InParanoid" id="K5WNW8"/>
<evidence type="ECO:0000256" key="2">
    <source>
        <dbReference type="SAM" id="MobiDB-lite"/>
    </source>
</evidence>
<evidence type="ECO:0008006" key="5">
    <source>
        <dbReference type="Google" id="ProtNLM"/>
    </source>
</evidence>
<keyword evidence="1" id="KW-0175">Coiled coil</keyword>
<dbReference type="AlphaFoldDB" id="K5WNW8"/>
<dbReference type="EMBL" id="JH930468">
    <property type="protein sequence ID" value="EKM61150.1"/>
    <property type="molecule type" value="Genomic_DNA"/>
</dbReference>
<evidence type="ECO:0000313" key="4">
    <source>
        <dbReference type="Proteomes" id="UP000008370"/>
    </source>
</evidence>
<feature type="region of interest" description="Disordered" evidence="2">
    <location>
        <begin position="87"/>
        <end position="150"/>
    </location>
</feature>
<evidence type="ECO:0000256" key="1">
    <source>
        <dbReference type="SAM" id="Coils"/>
    </source>
</evidence>